<accession>A0A4U9VKT2</accession>
<evidence type="ECO:0000256" key="1">
    <source>
        <dbReference type="ARBA" id="ARBA00004442"/>
    </source>
</evidence>
<evidence type="ECO:0000313" key="8">
    <source>
        <dbReference type="Proteomes" id="UP000308196"/>
    </source>
</evidence>
<gene>
    <name evidence="7" type="ORF">NCTC11429_02967</name>
</gene>
<dbReference type="Proteomes" id="UP000308196">
    <property type="component" value="Chromosome"/>
</dbReference>
<dbReference type="Gene3D" id="1.25.40.390">
    <property type="match status" value="1"/>
</dbReference>
<evidence type="ECO:0000256" key="5">
    <source>
        <dbReference type="ARBA" id="ARBA00023237"/>
    </source>
</evidence>
<organism evidence="7 8">
    <name type="scientific">Sphingobacterium thalpophilum</name>
    <dbReference type="NCBI Taxonomy" id="259"/>
    <lineage>
        <taxon>Bacteria</taxon>
        <taxon>Pseudomonadati</taxon>
        <taxon>Bacteroidota</taxon>
        <taxon>Sphingobacteriia</taxon>
        <taxon>Sphingobacteriales</taxon>
        <taxon>Sphingobacteriaceae</taxon>
        <taxon>Sphingobacterium</taxon>
    </lineage>
</organism>
<evidence type="ECO:0000259" key="6">
    <source>
        <dbReference type="Pfam" id="PF07980"/>
    </source>
</evidence>
<dbReference type="RefSeq" id="WP_028069763.1">
    <property type="nucleotide sequence ID" value="NZ_LR590484.1"/>
</dbReference>
<dbReference type="SUPFAM" id="SSF48452">
    <property type="entry name" value="TPR-like"/>
    <property type="match status" value="1"/>
</dbReference>
<proteinExistence type="inferred from homology"/>
<feature type="domain" description="RagB/SusD" evidence="6">
    <location>
        <begin position="283"/>
        <end position="586"/>
    </location>
</feature>
<dbReference type="STRING" id="1123265.GCA_000686625_02647"/>
<dbReference type="Pfam" id="PF07980">
    <property type="entry name" value="SusD_RagB"/>
    <property type="match status" value="1"/>
</dbReference>
<keyword evidence="3" id="KW-0732">Signal</keyword>
<dbReference type="GeneID" id="78463660"/>
<dbReference type="Pfam" id="PF12771">
    <property type="entry name" value="SusD-like_2"/>
    <property type="match status" value="1"/>
</dbReference>
<dbReference type="GO" id="GO:0009279">
    <property type="term" value="C:cell outer membrane"/>
    <property type="evidence" value="ECO:0007669"/>
    <property type="project" value="UniProtKB-SubCell"/>
</dbReference>
<reference evidence="7 8" key="1">
    <citation type="submission" date="2019-05" db="EMBL/GenBank/DDBJ databases">
        <authorList>
            <consortium name="Pathogen Informatics"/>
        </authorList>
    </citation>
    <scope>NUCLEOTIDE SEQUENCE [LARGE SCALE GENOMIC DNA]</scope>
    <source>
        <strain evidence="7 8">NCTC11429</strain>
    </source>
</reference>
<keyword evidence="4" id="KW-0472">Membrane</keyword>
<dbReference type="KEGG" id="stha:NCTC11429_02967"/>
<evidence type="ECO:0000313" key="7">
    <source>
        <dbReference type="EMBL" id="VTR44014.1"/>
    </source>
</evidence>
<comment type="subcellular location">
    <subcellularLocation>
        <location evidence="1">Cell outer membrane</location>
    </subcellularLocation>
</comment>
<evidence type="ECO:0000256" key="2">
    <source>
        <dbReference type="ARBA" id="ARBA00006275"/>
    </source>
</evidence>
<dbReference type="EMBL" id="LR590484">
    <property type="protein sequence ID" value="VTR44014.1"/>
    <property type="molecule type" value="Genomic_DNA"/>
</dbReference>
<name>A0A4U9VKT2_9SPHI</name>
<dbReference type="InterPro" id="IPR012944">
    <property type="entry name" value="SusD_RagB_dom"/>
</dbReference>
<sequence>MKRIFFIPIIAFLLSSCELNELPKASATEEDIFGTENGLRNYSNSFYRNITSRSDAFKGDAMADYSAVNSLNDFMVQGAYSPEVSSGWDFAALRNINQMIVKCTSPNLSDAVKNNYIGIARFFRAWFYYDKVVRFGDVPWVDHPLAVDETDILMAPQDSREVVMKHIMEDLDFAYANITDDGGDGTLVNKWTALGLKTRAALFEGTFRKYHNLNLATKPDEFFRMAVDAGKILMQQGPYRLNIGSDPKLSQRQLFTSNQLVKQEVMFGLAFSKEQALMNDANWWWTSATYGPRLSLVRPFINSILNLDGTPYTDRPNYMTEEFYEECQNRDYRLAQLIRTPGYKRGGAAAPPNFASYTYTGYQPIKYTLDDPYYDNGAYNINAVPLMRYAEILLNYAEASRELGQFNATDWANTIGALRARAGITAGINTLPTKVDSYLKNTFFPDINDPVLLEIRRERQVELALEGFRFNDLKRWKLGPLMATMPWTGIYVPALEQLMDLDRDGTPDVIFYDGKKKPEDVSAPKGVAKVAIGGSDKNFQTMTADNHLEWYKAVPRTWDNNNKQYLYPIPATAIVKNPNLKQNPGWEKK</sequence>
<dbReference type="InterPro" id="IPR011990">
    <property type="entry name" value="TPR-like_helical_dom_sf"/>
</dbReference>
<evidence type="ECO:0000256" key="4">
    <source>
        <dbReference type="ARBA" id="ARBA00023136"/>
    </source>
</evidence>
<comment type="similarity">
    <text evidence="2">Belongs to the SusD family.</text>
</comment>
<dbReference type="PROSITE" id="PS51257">
    <property type="entry name" value="PROKAR_LIPOPROTEIN"/>
    <property type="match status" value="1"/>
</dbReference>
<evidence type="ECO:0000256" key="3">
    <source>
        <dbReference type="ARBA" id="ARBA00022729"/>
    </source>
</evidence>
<protein>
    <submittedName>
        <fullName evidence="7">SusD family</fullName>
    </submittedName>
</protein>
<dbReference type="AlphaFoldDB" id="A0A4U9VKT2"/>
<dbReference type="InterPro" id="IPR041662">
    <property type="entry name" value="SusD-like_2"/>
</dbReference>
<keyword evidence="5" id="KW-0998">Cell outer membrane</keyword>